<feature type="region of interest" description="Disordered" evidence="8">
    <location>
        <begin position="1"/>
        <end position="79"/>
    </location>
</feature>
<feature type="compositionally biased region" description="Polar residues" evidence="8">
    <location>
        <begin position="25"/>
        <end position="49"/>
    </location>
</feature>
<dbReference type="InterPro" id="IPR051885">
    <property type="entry name" value="CC_CF"/>
</dbReference>
<dbReference type="GO" id="GO:0060271">
    <property type="term" value="P:cilium assembly"/>
    <property type="evidence" value="ECO:0007669"/>
    <property type="project" value="TreeGrafter"/>
</dbReference>
<keyword evidence="2" id="KW-0970">Cilium biogenesis/degradation</keyword>
<keyword evidence="11" id="KW-1185">Reference proteome</keyword>
<dbReference type="PANTHER" id="PTHR15654">
    <property type="entry name" value="COILED-COIL DOMAIN-CONTAINING PROTEIN 113-RELATED"/>
    <property type="match status" value="1"/>
</dbReference>
<evidence type="ECO:0000256" key="2">
    <source>
        <dbReference type="ARBA" id="ARBA00022794"/>
    </source>
</evidence>
<dbReference type="GO" id="GO:0005930">
    <property type="term" value="C:axoneme"/>
    <property type="evidence" value="ECO:0007669"/>
    <property type="project" value="TreeGrafter"/>
</dbReference>
<evidence type="ECO:0000256" key="5">
    <source>
        <dbReference type="ARBA" id="ARBA00044506"/>
    </source>
</evidence>
<comment type="subcellular location">
    <subcellularLocation>
        <location evidence="1">Cell projection</location>
        <location evidence="1">Cilium</location>
    </subcellularLocation>
</comment>
<keyword evidence="4" id="KW-0966">Cell projection</keyword>
<reference evidence="10 11" key="1">
    <citation type="journal article" date="2015" name="Genome Biol. Evol.">
        <title>Phylogenomic analyses indicate that early fungi evolved digesting cell walls of algal ancestors of land plants.</title>
        <authorList>
            <person name="Chang Y."/>
            <person name="Wang S."/>
            <person name="Sekimoto S."/>
            <person name="Aerts A.L."/>
            <person name="Choi C."/>
            <person name="Clum A."/>
            <person name="LaButti K.M."/>
            <person name="Lindquist E.A."/>
            <person name="Yee Ngan C."/>
            <person name="Ohm R.A."/>
            <person name="Salamov A.A."/>
            <person name="Grigoriev I.V."/>
            <person name="Spatafora J.W."/>
            <person name="Berbee M.L."/>
        </authorList>
    </citation>
    <scope>NUCLEOTIDE SEQUENCE [LARGE SCALE GENOMIC DNA]</scope>
    <source>
        <strain evidence="10 11">JEL478</strain>
    </source>
</reference>
<dbReference type="Proteomes" id="UP000070544">
    <property type="component" value="Unassembled WGS sequence"/>
</dbReference>
<feature type="coiled-coil region" evidence="7">
    <location>
        <begin position="302"/>
        <end position="336"/>
    </location>
</feature>
<dbReference type="OrthoDB" id="10259713at2759"/>
<evidence type="ECO:0000259" key="9">
    <source>
        <dbReference type="Pfam" id="PF13870"/>
    </source>
</evidence>
<evidence type="ECO:0000313" key="11">
    <source>
        <dbReference type="Proteomes" id="UP000070544"/>
    </source>
</evidence>
<evidence type="ECO:0000256" key="8">
    <source>
        <dbReference type="SAM" id="MobiDB-lite"/>
    </source>
</evidence>
<dbReference type="EMBL" id="KQ965773">
    <property type="protein sequence ID" value="KXS13857.1"/>
    <property type="molecule type" value="Genomic_DNA"/>
</dbReference>
<dbReference type="Pfam" id="PF13870">
    <property type="entry name" value="CCDC113_CCDC96_CC"/>
    <property type="match status" value="1"/>
</dbReference>
<evidence type="ECO:0000256" key="7">
    <source>
        <dbReference type="SAM" id="Coils"/>
    </source>
</evidence>
<evidence type="ECO:0000313" key="10">
    <source>
        <dbReference type="EMBL" id="KXS13857.1"/>
    </source>
</evidence>
<sequence>MFRTFLNRVGPQAGAGDGKKGLAEEQSTLGGQPLENSQTAPGAASQTPQPGRRAAKKVGNKSSKEANSQPVALTPDQKAEIATRELEEQRDEMERKKAEWERVQDNLRAEMEELEVREQEYKKLTYEFQRDVVVGGVNERTGKVVAEKVVRDYEDRIRGQDTLITKLRLKSSTLRNTLHKLRTQLHQKEEMGEVLHAIDFDQLQIENRQYVAKIEERNAEVVALKVVAGKGVGILNHYKKSLATLSDASKKLRADITSRTDLLAKLRAEHAAVKAELAHQQSIRVELDTMGKESKVPDVMEYVDLKARHSRLLADLASLRRKIAIAEASLAAARRVWREVQIERGVIPPKRAEAERGARMITIGE</sequence>
<comment type="similarity">
    <text evidence="5">Belongs to the CFAP263 family.</text>
</comment>
<evidence type="ECO:0000256" key="3">
    <source>
        <dbReference type="ARBA" id="ARBA00023054"/>
    </source>
</evidence>
<keyword evidence="3 7" id="KW-0175">Coiled coil</keyword>
<dbReference type="PANTHER" id="PTHR15654:SF2">
    <property type="entry name" value="COILED-COIL DOMAIN-CONTAINING PROTEIN 113"/>
    <property type="match status" value="1"/>
</dbReference>
<gene>
    <name evidence="10" type="ORF">M427DRAFT_136166</name>
</gene>
<accession>A0A139AAT7</accession>
<protein>
    <recommendedName>
        <fullName evidence="6">Cilia- and flagella-associated protein 263</fullName>
    </recommendedName>
</protein>
<feature type="domain" description="CCDC113/CCDC96 coiled-coil" evidence="9">
    <location>
        <begin position="159"/>
        <end position="331"/>
    </location>
</feature>
<dbReference type="AlphaFoldDB" id="A0A139AAT7"/>
<dbReference type="STRING" id="1344416.A0A139AAT7"/>
<dbReference type="InterPro" id="IPR025254">
    <property type="entry name" value="CCDC113/CCDC96_CC"/>
</dbReference>
<dbReference type="GO" id="GO:0036064">
    <property type="term" value="C:ciliary basal body"/>
    <property type="evidence" value="ECO:0007669"/>
    <property type="project" value="TreeGrafter"/>
</dbReference>
<evidence type="ECO:0000256" key="1">
    <source>
        <dbReference type="ARBA" id="ARBA00004138"/>
    </source>
</evidence>
<evidence type="ECO:0000256" key="6">
    <source>
        <dbReference type="ARBA" id="ARBA00044798"/>
    </source>
</evidence>
<organism evidence="10 11">
    <name type="scientific">Gonapodya prolifera (strain JEL478)</name>
    <name type="common">Monoblepharis prolifera</name>
    <dbReference type="NCBI Taxonomy" id="1344416"/>
    <lineage>
        <taxon>Eukaryota</taxon>
        <taxon>Fungi</taxon>
        <taxon>Fungi incertae sedis</taxon>
        <taxon>Chytridiomycota</taxon>
        <taxon>Chytridiomycota incertae sedis</taxon>
        <taxon>Monoblepharidomycetes</taxon>
        <taxon>Monoblepharidales</taxon>
        <taxon>Gonapodyaceae</taxon>
        <taxon>Gonapodya</taxon>
    </lineage>
</organism>
<name>A0A139AAT7_GONPJ</name>
<proteinExistence type="inferred from homology"/>
<evidence type="ECO:0000256" key="4">
    <source>
        <dbReference type="ARBA" id="ARBA00023273"/>
    </source>
</evidence>